<feature type="domain" description="HD" evidence="1">
    <location>
        <begin position="26"/>
        <end position="122"/>
    </location>
</feature>
<dbReference type="GO" id="GO:0016787">
    <property type="term" value="F:hydrolase activity"/>
    <property type="evidence" value="ECO:0007669"/>
    <property type="project" value="UniProtKB-KW"/>
</dbReference>
<dbReference type="Gene3D" id="1.10.3210.10">
    <property type="entry name" value="Hypothetical protein af1432"/>
    <property type="match status" value="1"/>
</dbReference>
<name>A0A1B2HZD3_9PSEU</name>
<accession>A0A1B2HZD3</accession>
<dbReference type="KEGG" id="led:BBK82_27365"/>
<evidence type="ECO:0000259" key="1">
    <source>
        <dbReference type="Pfam" id="PF01966"/>
    </source>
</evidence>
<reference evidence="2 3" key="1">
    <citation type="submission" date="2016-07" db="EMBL/GenBank/DDBJ databases">
        <title>Complete genome sequence of the Lentzea guizhouensis DHS C013.</title>
        <authorList>
            <person name="Cao C."/>
        </authorList>
    </citation>
    <scope>NUCLEOTIDE SEQUENCE [LARGE SCALE GENOMIC DNA]</scope>
    <source>
        <strain evidence="2 3">DHS C013</strain>
    </source>
</reference>
<dbReference type="AlphaFoldDB" id="A0A1B2HZD3"/>
<keyword evidence="3" id="KW-1185">Reference proteome</keyword>
<dbReference type="Pfam" id="PF01966">
    <property type="entry name" value="HD"/>
    <property type="match status" value="1"/>
</dbReference>
<dbReference type="STRING" id="1586287.BBK82_27365"/>
<dbReference type="Proteomes" id="UP000093053">
    <property type="component" value="Chromosome"/>
</dbReference>
<organism evidence="2 3">
    <name type="scientific">Lentzea guizhouensis</name>
    <dbReference type="NCBI Taxonomy" id="1586287"/>
    <lineage>
        <taxon>Bacteria</taxon>
        <taxon>Bacillati</taxon>
        <taxon>Actinomycetota</taxon>
        <taxon>Actinomycetes</taxon>
        <taxon>Pseudonocardiales</taxon>
        <taxon>Pseudonocardiaceae</taxon>
        <taxon>Lentzea</taxon>
    </lineage>
</organism>
<evidence type="ECO:0000313" key="3">
    <source>
        <dbReference type="Proteomes" id="UP000093053"/>
    </source>
</evidence>
<dbReference type="SUPFAM" id="SSF109604">
    <property type="entry name" value="HD-domain/PDEase-like"/>
    <property type="match status" value="1"/>
</dbReference>
<keyword evidence="2" id="KW-0378">Hydrolase</keyword>
<proteinExistence type="predicted"/>
<dbReference type="InterPro" id="IPR006674">
    <property type="entry name" value="HD_domain"/>
</dbReference>
<evidence type="ECO:0000313" key="2">
    <source>
        <dbReference type="EMBL" id="ANZ43063.1"/>
    </source>
</evidence>
<gene>
    <name evidence="2" type="ORF">BBK82_27365</name>
</gene>
<sequence>MRPLPPDAAELLTTLHAQPRLVAHLRAVHDVACQLVDWVTRHHPTATFDREAVLFGAATHDIGKVEHPAELSGPGSAHEPAGHALLRHHGVPERLARFAGTHGSWSSATTFEELLVSLADKVWKAKRVEDLEHLVTTHLATVGGREPWDVFLALDDELDRIAARADERLAFQASCPIAG</sequence>
<dbReference type="OrthoDB" id="338520at2"/>
<dbReference type="EMBL" id="CP016793">
    <property type="protein sequence ID" value="ANZ43063.1"/>
    <property type="molecule type" value="Genomic_DNA"/>
</dbReference>
<protein>
    <submittedName>
        <fullName evidence="2">Phosphohydrolase</fullName>
    </submittedName>
</protein>